<keyword evidence="1" id="KW-0862">Zinc</keyword>
<keyword evidence="3" id="KW-1185">Reference proteome</keyword>
<dbReference type="SUPFAM" id="SSF102588">
    <property type="entry name" value="LmbE-like"/>
    <property type="match status" value="1"/>
</dbReference>
<organism evidence="2 3">
    <name type="scientific">Streptomyces alkaliphilus</name>
    <dbReference type="NCBI Taxonomy" id="1472722"/>
    <lineage>
        <taxon>Bacteria</taxon>
        <taxon>Bacillati</taxon>
        <taxon>Actinomycetota</taxon>
        <taxon>Actinomycetes</taxon>
        <taxon>Kitasatosporales</taxon>
        <taxon>Streptomycetaceae</taxon>
        <taxon>Streptomyces</taxon>
    </lineage>
</organism>
<dbReference type="Proteomes" id="UP000538929">
    <property type="component" value="Unassembled WGS sequence"/>
</dbReference>
<reference evidence="3" key="1">
    <citation type="submission" date="2019-10" db="EMBL/GenBank/DDBJ databases">
        <title>Streptomyces sp. nov., a novel actinobacterium isolated from alkaline environment.</title>
        <authorList>
            <person name="Golinska P."/>
        </authorList>
    </citation>
    <scope>NUCLEOTIDE SEQUENCE [LARGE SCALE GENOMIC DNA]</scope>
    <source>
        <strain evidence="3">DSM 42118</strain>
    </source>
</reference>
<dbReference type="RefSeq" id="WP_182604761.1">
    <property type="nucleotide sequence ID" value="NZ_VKHT01000036.1"/>
</dbReference>
<accession>A0A7W3TA11</accession>
<comment type="caution">
    <text evidence="2">The sequence shown here is derived from an EMBL/GenBank/DDBJ whole genome shotgun (WGS) entry which is preliminary data.</text>
</comment>
<protein>
    <submittedName>
        <fullName evidence="2">GlcNAc-PI de-N-acetylase</fullName>
    </submittedName>
</protein>
<gene>
    <name evidence="2" type="ORF">FNQ90_02635</name>
</gene>
<dbReference type="AlphaFoldDB" id="A0A7W3TA11"/>
<proteinExistence type="predicted"/>
<dbReference type="Gene3D" id="3.40.50.10320">
    <property type="entry name" value="LmbE-like"/>
    <property type="match status" value="1"/>
</dbReference>
<dbReference type="InterPro" id="IPR024078">
    <property type="entry name" value="LmbE-like_dom_sf"/>
</dbReference>
<dbReference type="Pfam" id="PF02585">
    <property type="entry name" value="PIG-L"/>
    <property type="match status" value="1"/>
</dbReference>
<dbReference type="InterPro" id="IPR003737">
    <property type="entry name" value="GlcNAc_PI_deacetylase-related"/>
</dbReference>
<evidence type="ECO:0000313" key="2">
    <source>
        <dbReference type="EMBL" id="MBB0243033.1"/>
    </source>
</evidence>
<evidence type="ECO:0000313" key="3">
    <source>
        <dbReference type="Proteomes" id="UP000538929"/>
    </source>
</evidence>
<sequence length="232" mass="24713">MFGLKPGDRVLAVAPHPDDETLGAGGTIARLTSAGIAVHVLAVACLTQPRWGTPTDSRLRQEEFHAACDVLGVTGRRIAFSDAAPARDLAGHVAELVRLIEAGPELSLTALEPAALLIPAAGAVHQDHQVVHQAAYAAARPSGALRHWPRMVLGFHGPEDHAWSREGSRPSVWVDVTSTAAVKDKALECYTRELREGDHPRSLERIRAIDSATGAACGAERAEAFVAYRMSC</sequence>
<dbReference type="GO" id="GO:0016137">
    <property type="term" value="P:glycoside metabolic process"/>
    <property type="evidence" value="ECO:0007669"/>
    <property type="project" value="UniProtKB-ARBA"/>
</dbReference>
<dbReference type="EMBL" id="VKHT01000036">
    <property type="protein sequence ID" value="MBB0243033.1"/>
    <property type="molecule type" value="Genomic_DNA"/>
</dbReference>
<name>A0A7W3TA11_9ACTN</name>
<dbReference type="PANTHER" id="PTHR12993">
    <property type="entry name" value="N-ACETYLGLUCOSAMINYL-PHOSPHATIDYLINOSITOL DE-N-ACETYLASE-RELATED"/>
    <property type="match status" value="1"/>
</dbReference>
<evidence type="ECO:0000256" key="1">
    <source>
        <dbReference type="ARBA" id="ARBA00022833"/>
    </source>
</evidence>
<dbReference type="PANTHER" id="PTHR12993:SF11">
    <property type="entry name" value="N-ACETYLGLUCOSAMINYL-PHOSPHATIDYLINOSITOL DE-N-ACETYLASE"/>
    <property type="match status" value="1"/>
</dbReference>
<dbReference type="GO" id="GO:0016811">
    <property type="term" value="F:hydrolase activity, acting on carbon-nitrogen (but not peptide) bonds, in linear amides"/>
    <property type="evidence" value="ECO:0007669"/>
    <property type="project" value="TreeGrafter"/>
</dbReference>